<feature type="signal peptide" evidence="1">
    <location>
        <begin position="1"/>
        <end position="23"/>
    </location>
</feature>
<evidence type="ECO:0000313" key="3">
    <source>
        <dbReference type="Proteomes" id="UP001596233"/>
    </source>
</evidence>
<evidence type="ECO:0000256" key="1">
    <source>
        <dbReference type="SAM" id="SignalP"/>
    </source>
</evidence>
<reference evidence="3" key="1">
    <citation type="journal article" date="2019" name="Int. J. Syst. Evol. Microbiol.">
        <title>The Global Catalogue of Microorganisms (GCM) 10K type strain sequencing project: providing services to taxonomists for standard genome sequencing and annotation.</title>
        <authorList>
            <consortium name="The Broad Institute Genomics Platform"/>
            <consortium name="The Broad Institute Genome Sequencing Center for Infectious Disease"/>
            <person name="Wu L."/>
            <person name="Ma J."/>
        </authorList>
    </citation>
    <scope>NUCLEOTIDE SEQUENCE [LARGE SCALE GENOMIC DNA]</scope>
    <source>
        <strain evidence="3">PCU 280</strain>
    </source>
</reference>
<keyword evidence="1" id="KW-0732">Signal</keyword>
<dbReference type="Proteomes" id="UP001596233">
    <property type="component" value="Unassembled WGS sequence"/>
</dbReference>
<sequence>MRKACVAFLVAATLLYLVGCSNSFVFPDEDQFELLVEVNKKEFTVGEELEVEGVFINHSEHSYKLSSSATFSQTGLIHMNLYEQGEEELFLVGAIKKVTLRGNDKRVEPQKYKLEKPGMYKLVASSFFDITNPDTSESKEYLVKAETVYIEVSPGN</sequence>
<name>A0ABW1V6P4_9BACL</name>
<dbReference type="EMBL" id="JBHSTE010000003">
    <property type="protein sequence ID" value="MFC6333065.1"/>
    <property type="molecule type" value="Genomic_DNA"/>
</dbReference>
<keyword evidence="3" id="KW-1185">Reference proteome</keyword>
<evidence type="ECO:0008006" key="4">
    <source>
        <dbReference type="Google" id="ProtNLM"/>
    </source>
</evidence>
<proteinExistence type="predicted"/>
<comment type="caution">
    <text evidence="2">The sequence shown here is derived from an EMBL/GenBank/DDBJ whole genome shotgun (WGS) entry which is preliminary data.</text>
</comment>
<feature type="chain" id="PRO_5046753689" description="Intracellular proteinase inhibitor BsuPI domain-containing protein" evidence="1">
    <location>
        <begin position="24"/>
        <end position="156"/>
    </location>
</feature>
<dbReference type="RefSeq" id="WP_379234134.1">
    <property type="nucleotide sequence ID" value="NZ_JBHSTE010000003.1"/>
</dbReference>
<gene>
    <name evidence="2" type="ORF">ACFP56_10555</name>
</gene>
<organism evidence="2 3">
    <name type="scientific">Paenibacillus septentrionalis</name>
    <dbReference type="NCBI Taxonomy" id="429342"/>
    <lineage>
        <taxon>Bacteria</taxon>
        <taxon>Bacillati</taxon>
        <taxon>Bacillota</taxon>
        <taxon>Bacilli</taxon>
        <taxon>Bacillales</taxon>
        <taxon>Paenibacillaceae</taxon>
        <taxon>Paenibacillus</taxon>
    </lineage>
</organism>
<accession>A0ABW1V6P4</accession>
<protein>
    <recommendedName>
        <fullName evidence="4">Intracellular proteinase inhibitor BsuPI domain-containing protein</fullName>
    </recommendedName>
</protein>
<evidence type="ECO:0000313" key="2">
    <source>
        <dbReference type="EMBL" id="MFC6333065.1"/>
    </source>
</evidence>